<evidence type="ECO:0000256" key="4">
    <source>
        <dbReference type="ARBA" id="ARBA00022605"/>
    </source>
</evidence>
<dbReference type="EC" id="4.2.1.20" evidence="9"/>
<evidence type="ECO:0000256" key="7">
    <source>
        <dbReference type="ARBA" id="ARBA00023239"/>
    </source>
</evidence>
<evidence type="ECO:0000256" key="5">
    <source>
        <dbReference type="ARBA" id="ARBA00022822"/>
    </source>
</evidence>
<feature type="active site" description="Proton acceptor" evidence="9">
    <location>
        <position position="49"/>
    </location>
</feature>
<dbReference type="NCBIfam" id="TIGR00262">
    <property type="entry name" value="trpA"/>
    <property type="match status" value="1"/>
</dbReference>
<dbReference type="SUPFAM" id="SSF51366">
    <property type="entry name" value="Ribulose-phoshate binding barrel"/>
    <property type="match status" value="1"/>
</dbReference>
<keyword evidence="7 9" id="KW-0456">Lyase</keyword>
<sequence>MSNKRIDGVFKSLSGRAALIPYICAGDPNAKTSLAVMHALVANGADIIELGMPFSDPMADGPVIQYASERAIAAGMTLKKVLAIVADFRKVNTTTPVVLMGYANPVEAMGRAEFAQACEKVGVDGVLIVDYPPEEYDDFGDLLKSKGIDPIFLLAPTSTDERIQQVAKIASGYLYYVSLRGVTGSSALNVAEVEQRVQTIKKFVDIPVGVGFGISDAETAKRIASVADAVVIGSKLVDTMHKSLNGQIPEGVSSVVEQAAGDWIATIAEALQK</sequence>
<keyword evidence="5 9" id="KW-0822">Tryptophan biosynthesis</keyword>
<evidence type="ECO:0000256" key="9">
    <source>
        <dbReference type="HAMAP-Rule" id="MF_00131"/>
    </source>
</evidence>
<dbReference type="UniPathway" id="UPA00035">
    <property type="reaction ID" value="UER00044"/>
</dbReference>
<dbReference type="GO" id="GO:0005829">
    <property type="term" value="C:cytosol"/>
    <property type="evidence" value="ECO:0007669"/>
    <property type="project" value="TreeGrafter"/>
</dbReference>
<dbReference type="PATRIC" id="fig|1414851.3.peg.1437"/>
<comment type="pathway">
    <text evidence="2 9">Amino-acid biosynthesis; L-tryptophan biosynthesis; L-tryptophan from chorismate: step 5/5.</text>
</comment>
<dbReference type="InterPro" id="IPR002028">
    <property type="entry name" value="Trp_synthase_suA"/>
</dbReference>
<comment type="subunit">
    <text evidence="3 9">Tetramer of two alpha and two beta chains.</text>
</comment>
<organism evidence="11 12">
    <name type="scientific">Pelistega indica</name>
    <dbReference type="NCBI Taxonomy" id="1414851"/>
    <lineage>
        <taxon>Bacteria</taxon>
        <taxon>Pseudomonadati</taxon>
        <taxon>Pseudomonadota</taxon>
        <taxon>Betaproteobacteria</taxon>
        <taxon>Burkholderiales</taxon>
        <taxon>Alcaligenaceae</taxon>
        <taxon>Pelistega</taxon>
    </lineage>
</organism>
<dbReference type="InterPro" id="IPR011060">
    <property type="entry name" value="RibuloseP-bd_barrel"/>
</dbReference>
<comment type="similarity">
    <text evidence="9 10">Belongs to the TrpA family.</text>
</comment>
<dbReference type="HAMAP" id="MF_00131">
    <property type="entry name" value="Trp_synth_alpha"/>
    <property type="match status" value="1"/>
</dbReference>
<comment type="function">
    <text evidence="1 9">The alpha subunit is responsible for the aldol cleavage of indoleglycerol phosphate to indole and glyceraldehyde 3-phosphate.</text>
</comment>
<evidence type="ECO:0000256" key="2">
    <source>
        <dbReference type="ARBA" id="ARBA00004733"/>
    </source>
</evidence>
<dbReference type="EMBL" id="AYSV01000086">
    <property type="protein sequence ID" value="ETD70962.1"/>
    <property type="molecule type" value="Genomic_DNA"/>
</dbReference>
<keyword evidence="12" id="KW-1185">Reference proteome</keyword>
<comment type="catalytic activity">
    <reaction evidence="8 9">
        <text>(1S,2R)-1-C-(indol-3-yl)glycerol 3-phosphate + L-serine = D-glyceraldehyde 3-phosphate + L-tryptophan + H2O</text>
        <dbReference type="Rhea" id="RHEA:10532"/>
        <dbReference type="ChEBI" id="CHEBI:15377"/>
        <dbReference type="ChEBI" id="CHEBI:33384"/>
        <dbReference type="ChEBI" id="CHEBI:57912"/>
        <dbReference type="ChEBI" id="CHEBI:58866"/>
        <dbReference type="ChEBI" id="CHEBI:59776"/>
        <dbReference type="EC" id="4.2.1.20"/>
    </reaction>
</comment>
<dbReference type="Gene3D" id="3.20.20.70">
    <property type="entry name" value="Aldolase class I"/>
    <property type="match status" value="1"/>
</dbReference>
<evidence type="ECO:0000256" key="10">
    <source>
        <dbReference type="RuleBase" id="RU003662"/>
    </source>
</evidence>
<dbReference type="OrthoDB" id="9804578at2"/>
<evidence type="ECO:0000313" key="11">
    <source>
        <dbReference type="EMBL" id="ETD70962.1"/>
    </source>
</evidence>
<dbReference type="PROSITE" id="PS00167">
    <property type="entry name" value="TRP_SYNTHASE_ALPHA"/>
    <property type="match status" value="1"/>
</dbReference>
<gene>
    <name evidence="9 11" type="primary">trpA</name>
    <name evidence="11" type="ORF">V757_06995</name>
</gene>
<dbReference type="CDD" id="cd04724">
    <property type="entry name" value="Tryptophan_synthase_alpha"/>
    <property type="match status" value="1"/>
</dbReference>
<protein>
    <recommendedName>
        <fullName evidence="9">Tryptophan synthase alpha chain</fullName>
        <ecNumber evidence="9">4.2.1.20</ecNumber>
    </recommendedName>
</protein>
<evidence type="ECO:0000313" key="12">
    <source>
        <dbReference type="Proteomes" id="UP000018766"/>
    </source>
</evidence>
<dbReference type="AlphaFoldDB" id="V8G5N3"/>
<evidence type="ECO:0000256" key="3">
    <source>
        <dbReference type="ARBA" id="ARBA00011270"/>
    </source>
</evidence>
<reference evidence="11 12" key="1">
    <citation type="submission" date="2013-11" db="EMBL/GenBank/DDBJ databases">
        <title>Genomic analysis of Pelistega sp. HM-7.</title>
        <authorList>
            <person name="Kumbhare S.V."/>
            <person name="Shetty S.A."/>
            <person name="Sharma O."/>
            <person name="Dhotre D.P."/>
        </authorList>
    </citation>
    <scope>NUCLEOTIDE SEQUENCE [LARGE SCALE GENOMIC DNA]</scope>
    <source>
        <strain evidence="11 12">HM-7</strain>
    </source>
</reference>
<dbReference type="InterPro" id="IPR018204">
    <property type="entry name" value="Trp_synthase_alpha_AS"/>
</dbReference>
<dbReference type="GO" id="GO:0004834">
    <property type="term" value="F:tryptophan synthase activity"/>
    <property type="evidence" value="ECO:0007669"/>
    <property type="project" value="UniProtKB-UniRule"/>
</dbReference>
<keyword evidence="4 9" id="KW-0028">Amino-acid biosynthesis</keyword>
<evidence type="ECO:0000256" key="6">
    <source>
        <dbReference type="ARBA" id="ARBA00023141"/>
    </source>
</evidence>
<name>V8G5N3_9BURK</name>
<dbReference type="FunFam" id="3.20.20.70:FF:000037">
    <property type="entry name" value="Tryptophan synthase alpha chain"/>
    <property type="match status" value="1"/>
</dbReference>
<dbReference type="RefSeq" id="WP_023951135.1">
    <property type="nucleotide sequence ID" value="NZ_AYSV01000086.1"/>
</dbReference>
<dbReference type="Proteomes" id="UP000018766">
    <property type="component" value="Unassembled WGS sequence"/>
</dbReference>
<evidence type="ECO:0000256" key="1">
    <source>
        <dbReference type="ARBA" id="ARBA00003365"/>
    </source>
</evidence>
<dbReference type="PANTHER" id="PTHR43406:SF1">
    <property type="entry name" value="TRYPTOPHAN SYNTHASE ALPHA CHAIN, CHLOROPLASTIC"/>
    <property type="match status" value="1"/>
</dbReference>
<keyword evidence="6 9" id="KW-0057">Aromatic amino acid biosynthesis</keyword>
<comment type="caution">
    <text evidence="11">The sequence shown here is derived from an EMBL/GenBank/DDBJ whole genome shotgun (WGS) entry which is preliminary data.</text>
</comment>
<dbReference type="Pfam" id="PF00290">
    <property type="entry name" value="Trp_syntA"/>
    <property type="match status" value="1"/>
</dbReference>
<evidence type="ECO:0000256" key="8">
    <source>
        <dbReference type="ARBA" id="ARBA00049047"/>
    </source>
</evidence>
<dbReference type="PANTHER" id="PTHR43406">
    <property type="entry name" value="TRYPTOPHAN SYNTHASE, ALPHA CHAIN"/>
    <property type="match status" value="1"/>
</dbReference>
<accession>V8G5N3</accession>
<dbReference type="InterPro" id="IPR013785">
    <property type="entry name" value="Aldolase_TIM"/>
</dbReference>
<feature type="active site" description="Proton acceptor" evidence="9">
    <location>
        <position position="60"/>
    </location>
</feature>
<proteinExistence type="inferred from homology"/>